<dbReference type="PANTHER" id="PTHR46795">
    <property type="entry name" value="ABC TRANSPORTER PERMEASE-RELATED-RELATED"/>
    <property type="match status" value="1"/>
</dbReference>
<dbReference type="EMBL" id="FOJY01000009">
    <property type="protein sequence ID" value="SFB09367.1"/>
    <property type="molecule type" value="Genomic_DNA"/>
</dbReference>
<keyword evidence="9" id="KW-1185">Reference proteome</keyword>
<dbReference type="OrthoDB" id="9781780at2"/>
<evidence type="ECO:0000256" key="2">
    <source>
        <dbReference type="ARBA" id="ARBA00022475"/>
    </source>
</evidence>
<keyword evidence="6" id="KW-0813">Transport</keyword>
<keyword evidence="4 6" id="KW-1133">Transmembrane helix</keyword>
<comment type="subcellular location">
    <subcellularLocation>
        <location evidence="1 6">Cell membrane</location>
        <topology evidence="1 6">Multi-pass membrane protein</topology>
    </subcellularLocation>
</comment>
<evidence type="ECO:0000256" key="3">
    <source>
        <dbReference type="ARBA" id="ARBA00022692"/>
    </source>
</evidence>
<protein>
    <submittedName>
        <fullName evidence="8">Putative ABC transport system permease protein</fullName>
    </submittedName>
</protein>
<evidence type="ECO:0000256" key="6">
    <source>
        <dbReference type="PIRNR" id="PIRNR018968"/>
    </source>
</evidence>
<dbReference type="InterPro" id="IPR003838">
    <property type="entry name" value="ABC3_permease_C"/>
</dbReference>
<reference evidence="8 9" key="1">
    <citation type="submission" date="2016-10" db="EMBL/GenBank/DDBJ databases">
        <authorList>
            <person name="de Groot N.N."/>
        </authorList>
    </citation>
    <scope>NUCLEOTIDE SEQUENCE [LARGE SCALE GENOMIC DNA]</scope>
    <source>
        <strain evidence="8 9">DSM 5522</strain>
    </source>
</reference>
<evidence type="ECO:0000256" key="5">
    <source>
        <dbReference type="ARBA" id="ARBA00023136"/>
    </source>
</evidence>
<feature type="transmembrane region" description="Helical" evidence="6">
    <location>
        <begin position="629"/>
        <end position="656"/>
    </location>
</feature>
<dbReference type="PIRSF" id="PIRSF018968">
    <property type="entry name" value="ABC_permease_BceB"/>
    <property type="match status" value="1"/>
</dbReference>
<gene>
    <name evidence="8" type="ORF">SAMN05216249_10912</name>
</gene>
<evidence type="ECO:0000259" key="7">
    <source>
        <dbReference type="Pfam" id="PF02687"/>
    </source>
</evidence>
<feature type="transmembrane region" description="Helical" evidence="6">
    <location>
        <begin position="206"/>
        <end position="225"/>
    </location>
</feature>
<organism evidence="8 9">
    <name type="scientific">Acetitomaculum ruminis DSM 5522</name>
    <dbReference type="NCBI Taxonomy" id="1120918"/>
    <lineage>
        <taxon>Bacteria</taxon>
        <taxon>Bacillati</taxon>
        <taxon>Bacillota</taxon>
        <taxon>Clostridia</taxon>
        <taxon>Lachnospirales</taxon>
        <taxon>Lachnospiraceae</taxon>
        <taxon>Acetitomaculum</taxon>
    </lineage>
</organism>
<feature type="transmembrane region" description="Helical" evidence="6">
    <location>
        <begin position="163"/>
        <end position="185"/>
    </location>
</feature>
<dbReference type="STRING" id="1120918.SAMN05216249_10912"/>
<keyword evidence="3 6" id="KW-0812">Transmembrane</keyword>
<evidence type="ECO:0000313" key="9">
    <source>
        <dbReference type="Proteomes" id="UP000198838"/>
    </source>
</evidence>
<keyword evidence="2 6" id="KW-1003">Cell membrane</keyword>
<sequence length="670" mass="76487">MTVNNKLLIRLIKNSMAKSRHTRIPFVIVSILTMMTFYIISSMAFSDFFIKDEKEVFYGAGHIISILMIGSIIIAIIAAVIILYANAFIMRDKRREIGLYGILGLTKKNINLMLLYESSFYLIISLAFSIIAGTFLNKLMVMVLYKLTNQQPVEGMVYSTKSVIMTCILATVIYGIALIYNICSIQLSKPVELLRSNKAGEKEPKIKFLILIIGLISLIAGYYIAINCENTIDSLFFFFLAVFLVVLATYCLFTAGSIAILKWIKNNKKLYYKTNNFIGVGNLMYRMKHNAVGLASICVLSTAVIILISSVFSLSALGKRSIENRCPKDIIFRYTTENEESGKKFENAVKQLKGLDIKDIETRALWSSEWGFYEGDEIGYFRYLSDDDRYNMSVWRNVYIILEDSYNKFAKEPIKLKKDEVGVIDSQKNKYTHLTCGNNTYKAMGDLEYKTLSLFRDSTMDLFTSVYIVVPDKKTAISLLKNDPSIPENLKSSMQYISSFNLKERMSEDEISQIKALLSSLCDNDDYSIIIKQEDTQFFISLYGGVLFVGIFLAIIFLMVTVLIIYYKQMSEGYQDKSRYEIMKKVGLTEKEVKSSINRQVMIMFFMPIIAAGIHTVVASSIIRLFLGMILYVDAFTFNITIFSSIAVFALVYCLVYRITSRQYYEIVNR</sequence>
<feature type="transmembrane region" description="Helical" evidence="6">
    <location>
        <begin position="292"/>
        <end position="317"/>
    </location>
</feature>
<name>A0A1I0Y992_9FIRM</name>
<dbReference type="GO" id="GO:0055085">
    <property type="term" value="P:transmembrane transport"/>
    <property type="evidence" value="ECO:0007669"/>
    <property type="project" value="UniProtKB-UniRule"/>
</dbReference>
<feature type="transmembrane region" description="Helical" evidence="6">
    <location>
        <begin position="120"/>
        <end position="143"/>
    </location>
</feature>
<evidence type="ECO:0000313" key="8">
    <source>
        <dbReference type="EMBL" id="SFB09367.1"/>
    </source>
</evidence>
<feature type="transmembrane region" description="Helical" evidence="6">
    <location>
        <begin position="538"/>
        <end position="567"/>
    </location>
</feature>
<proteinExistence type="inferred from homology"/>
<evidence type="ECO:0000256" key="4">
    <source>
        <dbReference type="ARBA" id="ARBA00022989"/>
    </source>
</evidence>
<feature type="domain" description="ABC3 transporter permease C-terminal" evidence="7">
    <location>
        <begin position="69"/>
        <end position="185"/>
    </location>
</feature>
<comment type="similarity">
    <text evidence="6">Belongs to the ABC-4 integral membrane protein family.</text>
</comment>
<dbReference type="InterPro" id="IPR027022">
    <property type="entry name" value="ABC_permease_BceB-typ"/>
</dbReference>
<dbReference type="Proteomes" id="UP000198838">
    <property type="component" value="Unassembled WGS sequence"/>
</dbReference>
<dbReference type="PANTHER" id="PTHR46795:SF3">
    <property type="entry name" value="ABC TRANSPORTER PERMEASE"/>
    <property type="match status" value="1"/>
</dbReference>
<dbReference type="AlphaFoldDB" id="A0A1I0Y992"/>
<dbReference type="InterPro" id="IPR052536">
    <property type="entry name" value="ABC-4_Integral_Memb_Prot"/>
</dbReference>
<evidence type="ECO:0000256" key="1">
    <source>
        <dbReference type="ARBA" id="ARBA00004651"/>
    </source>
</evidence>
<feature type="transmembrane region" description="Helical" evidence="6">
    <location>
        <begin position="60"/>
        <end position="85"/>
    </location>
</feature>
<feature type="transmembrane region" description="Helical" evidence="6">
    <location>
        <begin position="237"/>
        <end position="261"/>
    </location>
</feature>
<feature type="transmembrane region" description="Helical" evidence="6">
    <location>
        <begin position="601"/>
        <end position="623"/>
    </location>
</feature>
<dbReference type="GO" id="GO:0005886">
    <property type="term" value="C:plasma membrane"/>
    <property type="evidence" value="ECO:0007669"/>
    <property type="project" value="UniProtKB-SubCell"/>
</dbReference>
<accession>A0A1I0Y992</accession>
<keyword evidence="5 6" id="KW-0472">Membrane</keyword>
<feature type="transmembrane region" description="Helical" evidence="6">
    <location>
        <begin position="21"/>
        <end position="40"/>
    </location>
</feature>
<dbReference type="Pfam" id="PF02687">
    <property type="entry name" value="FtsX"/>
    <property type="match status" value="1"/>
</dbReference>